<dbReference type="AlphaFoldDB" id="A0A0V1KRS2"/>
<evidence type="ECO:0000313" key="2">
    <source>
        <dbReference type="EMBL" id="KRZ49666.1"/>
    </source>
</evidence>
<organism evidence="2 3">
    <name type="scientific">Trichinella nativa</name>
    <dbReference type="NCBI Taxonomy" id="6335"/>
    <lineage>
        <taxon>Eukaryota</taxon>
        <taxon>Metazoa</taxon>
        <taxon>Ecdysozoa</taxon>
        <taxon>Nematoda</taxon>
        <taxon>Enoplea</taxon>
        <taxon>Dorylaimia</taxon>
        <taxon>Trichinellida</taxon>
        <taxon>Trichinellidae</taxon>
        <taxon>Trichinella</taxon>
    </lineage>
</organism>
<reference evidence="2 3" key="1">
    <citation type="submission" date="2015-05" db="EMBL/GenBank/DDBJ databases">
        <title>Evolution of Trichinella species and genotypes.</title>
        <authorList>
            <person name="Korhonen P.K."/>
            <person name="Edoardo P."/>
            <person name="Giuseppe L.R."/>
            <person name="Gasser R.B."/>
        </authorList>
    </citation>
    <scope>NUCLEOTIDE SEQUENCE [LARGE SCALE GENOMIC DNA]</scope>
    <source>
        <strain evidence="2">ISS10</strain>
    </source>
</reference>
<protein>
    <submittedName>
        <fullName evidence="2">Uncharacterized protein</fullName>
    </submittedName>
</protein>
<comment type="caution">
    <text evidence="2">The sequence shown here is derived from an EMBL/GenBank/DDBJ whole genome shotgun (WGS) entry which is preliminary data.</text>
</comment>
<name>A0A0V1KRS2_9BILA</name>
<gene>
    <name evidence="2" type="ORF">T02_9072</name>
</gene>
<dbReference type="Proteomes" id="UP000054721">
    <property type="component" value="Unassembled WGS sequence"/>
</dbReference>
<keyword evidence="3" id="KW-1185">Reference proteome</keyword>
<dbReference type="EMBL" id="JYDW01000299">
    <property type="protein sequence ID" value="KRZ49666.1"/>
    <property type="molecule type" value="Genomic_DNA"/>
</dbReference>
<evidence type="ECO:0000313" key="3">
    <source>
        <dbReference type="Proteomes" id="UP000054721"/>
    </source>
</evidence>
<proteinExistence type="predicted"/>
<feature type="region of interest" description="Disordered" evidence="1">
    <location>
        <begin position="1"/>
        <end position="31"/>
    </location>
</feature>
<sequence>MASAQDRQPGMEPTADRDTESAGAAVTTRKEVEDDLAEVLRQIKELLTDNSLAGTKRPPPAMTGAMEKRRQTMLEMRWARPHQLGMTSVLA</sequence>
<evidence type="ECO:0000256" key="1">
    <source>
        <dbReference type="SAM" id="MobiDB-lite"/>
    </source>
</evidence>
<dbReference type="STRING" id="6335.A0A0V1KRS2"/>
<dbReference type="OrthoDB" id="10609126at2759"/>
<accession>A0A0V1KRS2</accession>